<keyword evidence="1" id="KW-1133">Transmembrane helix</keyword>
<dbReference type="GO" id="GO:0015093">
    <property type="term" value="F:ferrous iron transmembrane transporter activity"/>
    <property type="evidence" value="ECO:0007669"/>
    <property type="project" value="TreeGrafter"/>
</dbReference>
<protein>
    <submittedName>
        <fullName evidence="3">Ferrous iron transport protein B</fullName>
    </submittedName>
</protein>
<organism evidence="3">
    <name type="scientific">uncultured Anaerotruncus sp</name>
    <dbReference type="NCBI Taxonomy" id="905011"/>
    <lineage>
        <taxon>Bacteria</taxon>
        <taxon>Bacillati</taxon>
        <taxon>Bacillota</taxon>
        <taxon>Clostridia</taxon>
        <taxon>Eubacteriales</taxon>
        <taxon>Oscillospiraceae</taxon>
        <taxon>Anaerotruncus</taxon>
        <taxon>environmental samples</taxon>
    </lineage>
</organism>
<dbReference type="GO" id="GO:0005525">
    <property type="term" value="F:GTP binding"/>
    <property type="evidence" value="ECO:0007669"/>
    <property type="project" value="InterPro"/>
</dbReference>
<dbReference type="AlphaFoldDB" id="A0A1C6GWF1"/>
<feature type="transmembrane region" description="Helical" evidence="1">
    <location>
        <begin position="384"/>
        <end position="403"/>
    </location>
</feature>
<dbReference type="Gene3D" id="1.10.287.1770">
    <property type="match status" value="1"/>
</dbReference>
<dbReference type="InterPro" id="IPR011642">
    <property type="entry name" value="Gate_dom"/>
</dbReference>
<reference evidence="3" key="1">
    <citation type="submission" date="2015-09" db="EMBL/GenBank/DDBJ databases">
        <authorList>
            <consortium name="Pathogen Informatics"/>
        </authorList>
    </citation>
    <scope>NUCLEOTIDE SEQUENCE</scope>
    <source>
        <strain evidence="3">2789STDY5834896</strain>
    </source>
</reference>
<feature type="transmembrane region" description="Helical" evidence="1">
    <location>
        <begin position="360"/>
        <end position="378"/>
    </location>
</feature>
<dbReference type="InterPro" id="IPR041069">
    <property type="entry name" value="FeoB_Cyto"/>
</dbReference>
<dbReference type="Pfam" id="PF17910">
    <property type="entry name" value="FeoB_Cyto"/>
    <property type="match status" value="1"/>
</dbReference>
<dbReference type="CDD" id="cd01879">
    <property type="entry name" value="FeoB"/>
    <property type="match status" value="1"/>
</dbReference>
<dbReference type="PANTHER" id="PTHR43185">
    <property type="entry name" value="FERROUS IRON TRANSPORT PROTEIN B"/>
    <property type="match status" value="1"/>
</dbReference>
<dbReference type="Gene3D" id="3.40.50.300">
    <property type="entry name" value="P-loop containing nucleotide triphosphate hydrolases"/>
    <property type="match status" value="1"/>
</dbReference>
<dbReference type="InterPro" id="IPR050860">
    <property type="entry name" value="FeoB_GTPase"/>
</dbReference>
<dbReference type="SUPFAM" id="SSF52540">
    <property type="entry name" value="P-loop containing nucleoside triphosphate hydrolases"/>
    <property type="match status" value="1"/>
</dbReference>
<dbReference type="InterPro" id="IPR027417">
    <property type="entry name" value="P-loop_NTPase"/>
</dbReference>
<dbReference type="PANTHER" id="PTHR43185:SF2">
    <property type="entry name" value="FERROUS IRON TRANSPORT PROTEIN B"/>
    <property type="match status" value="1"/>
</dbReference>
<evidence type="ECO:0000259" key="2">
    <source>
        <dbReference type="PROSITE" id="PS51711"/>
    </source>
</evidence>
<feature type="domain" description="FeoB-type G" evidence="2">
    <location>
        <begin position="26"/>
        <end position="188"/>
    </location>
</feature>
<proteinExistence type="predicted"/>
<keyword evidence="1" id="KW-0812">Transmembrane</keyword>
<gene>
    <name evidence="3" type="primary">feoB_1</name>
    <name evidence="3" type="ORF">SAMEA3545359_00570</name>
</gene>
<accession>A0A1C6GWF1</accession>
<keyword evidence="1" id="KW-0472">Membrane</keyword>
<dbReference type="EMBL" id="FMHG01000001">
    <property type="protein sequence ID" value="SCJ49566.1"/>
    <property type="molecule type" value="Genomic_DNA"/>
</dbReference>
<dbReference type="GO" id="GO:0005886">
    <property type="term" value="C:plasma membrane"/>
    <property type="evidence" value="ECO:0007669"/>
    <property type="project" value="TreeGrafter"/>
</dbReference>
<sequence length="480" mass="52026">MGLTAESTGHGAVDQGLVIQRTSPEEKVIALAGNPNVGKSTVFNELTGLNQHTGNWPGKTVTNAQGRHQNGKNSYVFVDLPGTYSLMAHSAEEEVARDFICFGRADAAVVVCDATCLERNLNLVLQTAEITPNVVVCANLMDEAKKKKVQIDLKKLSQNLGLPVVGAAARSGKGLKELVEVVEQVSHGEIHPAPRPIRYTAPIEAAIAQLTPVLDQVDLKDLSSRWVALKLLEGEPVLCATLAGHLQVDIGPDSAIGTAVTGAWRQLQEQGIDRDKFLDNTVSCIVLAAEEICGDCITTTKRSGGYDRKLDKILTGKWTGIPIMLALLAAVFWLTITGANYPSQMLADGLFWVQDRLTDLFMWLHAPAWLHGALILGVYRVLAWVVSVMLPPMAIFFPLFTLLEDFGYLPRVAFNLDHQFKKACACGKQALTMCMGFGCNAAGIVGCRIIDSPRERLIATITNNFVPCNGRFPPTDKGKL</sequence>
<dbReference type="InterPro" id="IPR030389">
    <property type="entry name" value="G_FEOB_dom"/>
</dbReference>
<dbReference type="Pfam" id="PF07670">
    <property type="entry name" value="Gate"/>
    <property type="match status" value="1"/>
</dbReference>
<dbReference type="PROSITE" id="PS51711">
    <property type="entry name" value="G_FEOB"/>
    <property type="match status" value="1"/>
</dbReference>
<dbReference type="Pfam" id="PF02421">
    <property type="entry name" value="FeoB_N"/>
    <property type="match status" value="1"/>
</dbReference>
<evidence type="ECO:0000313" key="3">
    <source>
        <dbReference type="EMBL" id="SCJ49566.1"/>
    </source>
</evidence>
<evidence type="ECO:0000256" key="1">
    <source>
        <dbReference type="SAM" id="Phobius"/>
    </source>
</evidence>
<name>A0A1C6GWF1_9FIRM</name>
<feature type="transmembrane region" description="Helical" evidence="1">
    <location>
        <begin position="318"/>
        <end position="339"/>
    </location>
</feature>